<dbReference type="RefSeq" id="WP_189383983.1">
    <property type="nucleotide sequence ID" value="NZ_BAABFY010000057.1"/>
</dbReference>
<evidence type="ECO:0000259" key="5">
    <source>
        <dbReference type="PROSITE" id="PS50164"/>
    </source>
</evidence>
<dbReference type="CDD" id="cd06127">
    <property type="entry name" value="DEDDh"/>
    <property type="match status" value="1"/>
</dbReference>
<evidence type="ECO:0000256" key="1">
    <source>
        <dbReference type="ARBA" id="ARBA00012417"/>
    </source>
</evidence>
<protein>
    <recommendedName>
        <fullName evidence="1">DNA-directed DNA polymerase</fullName>
        <ecNumber evidence="1">2.7.7.7</ecNumber>
    </recommendedName>
</protein>
<dbReference type="InterPro" id="IPR036397">
    <property type="entry name" value="RNaseH_sf"/>
</dbReference>
<dbReference type="Gene3D" id="3.30.420.10">
    <property type="entry name" value="Ribonuclease H-like superfamily/Ribonuclease H"/>
    <property type="match status" value="1"/>
</dbReference>
<dbReference type="Proteomes" id="UP000608345">
    <property type="component" value="Unassembled WGS sequence"/>
</dbReference>
<dbReference type="GO" id="GO:0003677">
    <property type="term" value="F:DNA binding"/>
    <property type="evidence" value="ECO:0007669"/>
    <property type="project" value="InterPro"/>
</dbReference>
<dbReference type="InterPro" id="IPR000305">
    <property type="entry name" value="GIY-YIG_endonuc"/>
</dbReference>
<dbReference type="PANTHER" id="PTHR30231:SF37">
    <property type="entry name" value="EXODEOXYRIBONUCLEASE 10"/>
    <property type="match status" value="1"/>
</dbReference>
<sequence length="354" mass="41406">MIFTYEKPFAFVDVETTGGVIGQDRLTEIAVIRYDGKEVSTYQTLINPTCHISGFIENLTGISNEMVAKAPLFSEVAEEIRTLLDGHIFVAHNVRFDYSFIKSEFKRIGIDFKAPKLCTVKLSRRLYPAYERHGLDYLVQRHRLQITHRHRAYGDAHVLLQFWQLLNRQFDGAHLQQAVQELMSIPHLPEHIDPEEIESIPNRLGVYLLYGDNDRLLFVGKGNKLRQRVLSFFAKDRALPAEKSFSDRVMRVDYIECAGELDALLTEEKLIEQYKPEKNKPPKCRRIGELEQWPFRDYAVLPESNLKHVFWHWQYLGTAHDKEELNQTLSREKQDFSHEMYKILVRNMSRLVAL</sequence>
<evidence type="ECO:0000313" key="6">
    <source>
        <dbReference type="EMBL" id="GGW79017.1"/>
    </source>
</evidence>
<dbReference type="GO" id="GO:0008408">
    <property type="term" value="F:3'-5' exonuclease activity"/>
    <property type="evidence" value="ECO:0007669"/>
    <property type="project" value="TreeGrafter"/>
</dbReference>
<evidence type="ECO:0000256" key="4">
    <source>
        <dbReference type="ARBA" id="ARBA00049244"/>
    </source>
</evidence>
<comment type="subunit">
    <text evidence="3">DNA polymerase III contains a core (composed of alpha, epsilon and theta chains) that associates with a tau subunit. This core dimerizes to form the POLIII' complex. PolIII' associates with the gamma complex (composed of gamma, delta, delta', psi and chi chains) and with the beta chain to form the complete DNA polymerase III complex.</text>
</comment>
<accession>A0A918JG17</accession>
<comment type="catalytic activity">
    <reaction evidence="4">
        <text>DNA(n) + a 2'-deoxyribonucleoside 5'-triphosphate = DNA(n+1) + diphosphate</text>
        <dbReference type="Rhea" id="RHEA:22508"/>
        <dbReference type="Rhea" id="RHEA-COMP:17339"/>
        <dbReference type="Rhea" id="RHEA-COMP:17340"/>
        <dbReference type="ChEBI" id="CHEBI:33019"/>
        <dbReference type="ChEBI" id="CHEBI:61560"/>
        <dbReference type="ChEBI" id="CHEBI:173112"/>
        <dbReference type="EC" id="2.7.7.7"/>
    </reaction>
</comment>
<dbReference type="GO" id="GO:0006289">
    <property type="term" value="P:nucleotide-excision repair"/>
    <property type="evidence" value="ECO:0007669"/>
    <property type="project" value="InterPro"/>
</dbReference>
<dbReference type="SMART" id="SM00465">
    <property type="entry name" value="GIYc"/>
    <property type="match status" value="1"/>
</dbReference>
<dbReference type="SMART" id="SM00479">
    <property type="entry name" value="EXOIII"/>
    <property type="match status" value="1"/>
</dbReference>
<dbReference type="Pfam" id="PF00929">
    <property type="entry name" value="RNase_T"/>
    <property type="match status" value="1"/>
</dbReference>
<dbReference type="InterPro" id="IPR035901">
    <property type="entry name" value="GIY-YIG_endonuc_sf"/>
</dbReference>
<dbReference type="SUPFAM" id="SSF53098">
    <property type="entry name" value="Ribonuclease H-like"/>
    <property type="match status" value="1"/>
</dbReference>
<dbReference type="GO" id="GO:0003887">
    <property type="term" value="F:DNA-directed DNA polymerase activity"/>
    <property type="evidence" value="ECO:0007669"/>
    <property type="project" value="UniProtKB-EC"/>
</dbReference>
<dbReference type="CDD" id="cd10434">
    <property type="entry name" value="GIY-YIG_UvrC_Cho"/>
    <property type="match status" value="1"/>
</dbReference>
<dbReference type="InterPro" id="IPR047296">
    <property type="entry name" value="GIY-YIG_UvrC_Cho"/>
</dbReference>
<dbReference type="InterPro" id="IPR012337">
    <property type="entry name" value="RNaseH-like_sf"/>
</dbReference>
<feature type="domain" description="GIY-YIG" evidence="5">
    <location>
        <begin position="202"/>
        <end position="280"/>
    </location>
</feature>
<dbReference type="GO" id="GO:0005829">
    <property type="term" value="C:cytosol"/>
    <property type="evidence" value="ECO:0007669"/>
    <property type="project" value="TreeGrafter"/>
</dbReference>
<dbReference type="Gene3D" id="3.40.1440.10">
    <property type="entry name" value="GIY-YIG endonuclease"/>
    <property type="match status" value="1"/>
</dbReference>
<dbReference type="EC" id="2.7.7.7" evidence="1"/>
<evidence type="ECO:0000256" key="3">
    <source>
        <dbReference type="ARBA" id="ARBA00026073"/>
    </source>
</evidence>
<evidence type="ECO:0000313" key="7">
    <source>
        <dbReference type="Proteomes" id="UP000608345"/>
    </source>
</evidence>
<dbReference type="NCBIfam" id="TIGR00573">
    <property type="entry name" value="dnaq"/>
    <property type="match status" value="1"/>
</dbReference>
<reference evidence="6" key="2">
    <citation type="submission" date="2020-09" db="EMBL/GenBank/DDBJ databases">
        <authorList>
            <person name="Sun Q."/>
            <person name="Kim S."/>
        </authorList>
    </citation>
    <scope>NUCLEOTIDE SEQUENCE</scope>
    <source>
        <strain evidence="6">KCTC 23732</strain>
    </source>
</reference>
<dbReference type="GO" id="GO:0045004">
    <property type="term" value="P:DNA replication proofreading"/>
    <property type="evidence" value="ECO:0007669"/>
    <property type="project" value="TreeGrafter"/>
</dbReference>
<keyword evidence="7" id="KW-1185">Reference proteome</keyword>
<dbReference type="InterPro" id="IPR006054">
    <property type="entry name" value="DnaQ"/>
</dbReference>
<dbReference type="InterPro" id="IPR013520">
    <property type="entry name" value="Ribonucl_H"/>
</dbReference>
<comment type="caution">
    <text evidence="6">The sequence shown here is derived from an EMBL/GenBank/DDBJ whole genome shotgun (WGS) entry which is preliminary data.</text>
</comment>
<dbReference type="FunFam" id="3.30.420.10:FF:000045">
    <property type="entry name" value="3'-5' exonuclease DinG"/>
    <property type="match status" value="1"/>
</dbReference>
<reference evidence="6" key="1">
    <citation type="journal article" date="2014" name="Int. J. Syst. Evol. Microbiol.">
        <title>Complete genome sequence of Corynebacterium casei LMG S-19264T (=DSM 44701T), isolated from a smear-ripened cheese.</title>
        <authorList>
            <consortium name="US DOE Joint Genome Institute (JGI-PGF)"/>
            <person name="Walter F."/>
            <person name="Albersmeier A."/>
            <person name="Kalinowski J."/>
            <person name="Ruckert C."/>
        </authorList>
    </citation>
    <scope>NUCLEOTIDE SEQUENCE</scope>
    <source>
        <strain evidence="6">KCTC 23732</strain>
    </source>
</reference>
<evidence type="ECO:0000256" key="2">
    <source>
        <dbReference type="ARBA" id="ARBA00025483"/>
    </source>
</evidence>
<name>A0A918JG17_9BURK</name>
<proteinExistence type="predicted"/>
<dbReference type="PROSITE" id="PS50164">
    <property type="entry name" value="GIY_YIG"/>
    <property type="match status" value="1"/>
</dbReference>
<dbReference type="AlphaFoldDB" id="A0A918JG17"/>
<dbReference type="SUPFAM" id="SSF82771">
    <property type="entry name" value="GIY-YIG endonuclease"/>
    <property type="match status" value="1"/>
</dbReference>
<comment type="function">
    <text evidence="2">DNA polymerase III is a complex, multichain enzyme responsible for most of the replicative synthesis in bacteria. The epsilon subunit contain the editing function and is a proofreading 3'-5' exonuclease.</text>
</comment>
<dbReference type="PANTHER" id="PTHR30231">
    <property type="entry name" value="DNA POLYMERASE III SUBUNIT EPSILON"/>
    <property type="match status" value="1"/>
</dbReference>
<gene>
    <name evidence="6" type="ORF">GCM10011450_06230</name>
</gene>
<organism evidence="6 7">
    <name type="scientific">Advenella faeciporci</name>
    <dbReference type="NCBI Taxonomy" id="797535"/>
    <lineage>
        <taxon>Bacteria</taxon>
        <taxon>Pseudomonadati</taxon>
        <taxon>Pseudomonadota</taxon>
        <taxon>Betaproteobacteria</taxon>
        <taxon>Burkholderiales</taxon>
        <taxon>Alcaligenaceae</taxon>
    </lineage>
</organism>
<dbReference type="EMBL" id="BMYS01000002">
    <property type="protein sequence ID" value="GGW79017.1"/>
    <property type="molecule type" value="Genomic_DNA"/>
</dbReference>